<dbReference type="GO" id="GO:0009435">
    <property type="term" value="P:NAD+ biosynthetic process"/>
    <property type="evidence" value="ECO:0007669"/>
    <property type="project" value="UniProtKB-UniRule"/>
</dbReference>
<feature type="active site" description="Proton acceptor; for glutaminase activity" evidence="7">
    <location>
        <position position="46"/>
    </location>
</feature>
<dbReference type="PANTHER" id="PTHR23090:SF9">
    <property type="entry name" value="GLUTAMINE-DEPENDENT NAD(+) SYNTHETASE"/>
    <property type="match status" value="1"/>
</dbReference>
<evidence type="ECO:0000259" key="10">
    <source>
        <dbReference type="PROSITE" id="PS50263"/>
    </source>
</evidence>
<dbReference type="GO" id="GO:0003952">
    <property type="term" value="F:NAD+ synthase (glutamine-hydrolyzing) activity"/>
    <property type="evidence" value="ECO:0007669"/>
    <property type="project" value="UniProtKB-UniRule"/>
</dbReference>
<dbReference type="GO" id="GO:0005524">
    <property type="term" value="F:ATP binding"/>
    <property type="evidence" value="ECO:0007669"/>
    <property type="project" value="UniProtKB-UniRule"/>
</dbReference>
<feature type="active site" description="For glutaminase activity" evidence="7">
    <location>
        <position position="113"/>
    </location>
</feature>
<feature type="binding site" evidence="7">
    <location>
        <position position="373"/>
    </location>
    <ligand>
        <name>deamido-NAD(+)</name>
        <dbReference type="ChEBI" id="CHEBI:58437"/>
        <note>ligand shared between two neighboring subunits</note>
    </ligand>
</feature>
<dbReference type="HAMAP" id="MF_02090">
    <property type="entry name" value="NadE_glutamine_dep"/>
    <property type="match status" value="1"/>
</dbReference>
<comment type="function">
    <text evidence="7">Catalyzes the ATP-dependent amidation of deamido-NAD to form NAD. Uses L-glutamine as a nitrogen source.</text>
</comment>
<reference evidence="11 12" key="1">
    <citation type="submission" date="2016-10" db="EMBL/GenBank/DDBJ databases">
        <authorList>
            <person name="de Groot N.N."/>
        </authorList>
    </citation>
    <scope>NUCLEOTIDE SEQUENCE [LARGE SCALE GENOMIC DNA]</scope>
    <source>
        <strain evidence="11 12">CGMCC 1.6291</strain>
    </source>
</reference>
<dbReference type="RefSeq" id="WP_091645861.1">
    <property type="nucleotide sequence ID" value="NZ_FOEG01000011.1"/>
</dbReference>
<keyword evidence="5 7" id="KW-0067">ATP-binding</keyword>
<evidence type="ECO:0000256" key="2">
    <source>
        <dbReference type="ARBA" id="ARBA00007145"/>
    </source>
</evidence>
<dbReference type="SUPFAM" id="SSF56317">
    <property type="entry name" value="Carbon-nitrogen hydrolase"/>
    <property type="match status" value="1"/>
</dbReference>
<dbReference type="InterPro" id="IPR003694">
    <property type="entry name" value="NAD_synthase"/>
</dbReference>
<dbReference type="OrthoDB" id="9760188at2"/>
<dbReference type="Gene3D" id="3.40.50.620">
    <property type="entry name" value="HUPs"/>
    <property type="match status" value="1"/>
</dbReference>
<evidence type="ECO:0000313" key="11">
    <source>
        <dbReference type="EMBL" id="SEP12646.1"/>
    </source>
</evidence>
<keyword evidence="4 7" id="KW-0547">Nucleotide-binding</keyword>
<feature type="active site" description="Nucleophile; for glutaminase activity" evidence="7">
    <location>
        <position position="149"/>
    </location>
</feature>
<dbReference type="Gene3D" id="3.60.110.10">
    <property type="entry name" value="Carbon-nitrogen hydrolase"/>
    <property type="match status" value="1"/>
</dbReference>
<dbReference type="InterPro" id="IPR014445">
    <property type="entry name" value="Gln-dep_NAD_synthase"/>
</dbReference>
<evidence type="ECO:0000256" key="6">
    <source>
        <dbReference type="ARBA" id="ARBA00023027"/>
    </source>
</evidence>
<evidence type="ECO:0000256" key="9">
    <source>
        <dbReference type="RuleBase" id="RU003811"/>
    </source>
</evidence>
<dbReference type="NCBIfam" id="NF010588">
    <property type="entry name" value="PRK13981.1"/>
    <property type="match status" value="1"/>
</dbReference>
<keyword evidence="3 7" id="KW-0436">Ligase</keyword>
<evidence type="ECO:0000256" key="1">
    <source>
        <dbReference type="ARBA" id="ARBA00005188"/>
    </source>
</evidence>
<dbReference type="PANTHER" id="PTHR23090">
    <property type="entry name" value="NH 3 /GLUTAMINE-DEPENDENT NAD + SYNTHETASE"/>
    <property type="match status" value="1"/>
</dbReference>
<dbReference type="STRING" id="406100.SAMN04488052_11125"/>
<feature type="binding site" evidence="7">
    <location>
        <position position="175"/>
    </location>
    <ligand>
        <name>L-glutamine</name>
        <dbReference type="ChEBI" id="CHEBI:58359"/>
    </ligand>
</feature>
<protein>
    <recommendedName>
        <fullName evidence="7 8">Glutamine-dependent NAD(+) synthetase</fullName>
        <ecNumber evidence="7 8">6.3.5.1</ecNumber>
    </recommendedName>
    <alternativeName>
        <fullName evidence="7 8">NAD(+) synthase [glutamine-hydrolyzing]</fullName>
    </alternativeName>
</protein>
<sequence length="544" mass="59396">MSEQLRVAMAQLDTRVGDVSGNVEQVIATALRARDKHHADAVIFPELTLTGYPPEDLLFRPDFIHSIGQALARIRDEVTGVAVVVGFPHHEKGRLYNSAAVLQDGMVLGVYHKHHLPNGGVFDDKRYFESGSTPLVVDIAGHRCGVTICEDLWHPGPARWAADEGAQVLFNLNASPFHAGKFADREAVIRARQEEAGLPVVYVNLVGGQDEVVYDGVSVVYGGDGALVARAPAFREALLPVTFIPQGTALVPEPAEVDALPDEDEQVYRALVRGLGDYVNKNGFPGVVLGMSGGIDSAFSAAVAVDALGPDRVHAVMLTSRYTSEESLEDAHACAQMLGVRYSSLNVDTAFQACMDELAPLFGDRPMDTTEENMQSRARGLMLMALSNKFGSMVLATGNKSEYAVGYATLYGDMCGGFAPLKDVYKTEVYRLSGWRNALGRVIPQRIIDKAPSAELRPDQKDEDSLPPYPVLDGILRRYVDEDAALATLIDEGYDDEAVRHVVALLHRNEYKRRQAAPGVKVTRKAFGRERRYPITSGYRPWTG</sequence>
<dbReference type="CDD" id="cd00553">
    <property type="entry name" value="NAD_synthase"/>
    <property type="match status" value="1"/>
</dbReference>
<evidence type="ECO:0000256" key="4">
    <source>
        <dbReference type="ARBA" id="ARBA00022741"/>
    </source>
</evidence>
<evidence type="ECO:0000256" key="5">
    <source>
        <dbReference type="ARBA" id="ARBA00022840"/>
    </source>
</evidence>
<dbReference type="SUPFAM" id="SSF52402">
    <property type="entry name" value="Adenine nucleotide alpha hydrolases-like"/>
    <property type="match status" value="1"/>
</dbReference>
<organism evidence="11 12">
    <name type="scientific">Aquisalimonas asiatica</name>
    <dbReference type="NCBI Taxonomy" id="406100"/>
    <lineage>
        <taxon>Bacteria</taxon>
        <taxon>Pseudomonadati</taxon>
        <taxon>Pseudomonadota</taxon>
        <taxon>Gammaproteobacteria</taxon>
        <taxon>Chromatiales</taxon>
        <taxon>Ectothiorhodospiraceae</taxon>
        <taxon>Aquisalimonas</taxon>
    </lineage>
</organism>
<feature type="binding site" evidence="7">
    <location>
        <position position="402"/>
    </location>
    <ligand>
        <name>deamido-NAD(+)</name>
        <dbReference type="ChEBI" id="CHEBI:58437"/>
        <note>ligand shared between two neighboring subunits</note>
    </ligand>
</feature>
<dbReference type="EMBL" id="FOEG01000011">
    <property type="protein sequence ID" value="SEP12646.1"/>
    <property type="molecule type" value="Genomic_DNA"/>
</dbReference>
<dbReference type="GO" id="GO:0005737">
    <property type="term" value="C:cytoplasm"/>
    <property type="evidence" value="ECO:0007669"/>
    <property type="project" value="InterPro"/>
</dbReference>
<dbReference type="CDD" id="cd07570">
    <property type="entry name" value="GAT_Gln-NAD-synth"/>
    <property type="match status" value="1"/>
</dbReference>
<dbReference type="EC" id="6.3.5.1" evidence="7 8"/>
<feature type="binding site" evidence="7">
    <location>
        <position position="181"/>
    </location>
    <ligand>
        <name>L-glutamine</name>
        <dbReference type="ChEBI" id="CHEBI:58359"/>
    </ligand>
</feature>
<proteinExistence type="inferred from homology"/>
<comment type="catalytic activity">
    <reaction evidence="7 8">
        <text>deamido-NAD(+) + L-glutamine + ATP + H2O = L-glutamate + AMP + diphosphate + NAD(+) + H(+)</text>
        <dbReference type="Rhea" id="RHEA:24384"/>
        <dbReference type="ChEBI" id="CHEBI:15377"/>
        <dbReference type="ChEBI" id="CHEBI:15378"/>
        <dbReference type="ChEBI" id="CHEBI:29985"/>
        <dbReference type="ChEBI" id="CHEBI:30616"/>
        <dbReference type="ChEBI" id="CHEBI:33019"/>
        <dbReference type="ChEBI" id="CHEBI:57540"/>
        <dbReference type="ChEBI" id="CHEBI:58359"/>
        <dbReference type="ChEBI" id="CHEBI:58437"/>
        <dbReference type="ChEBI" id="CHEBI:456215"/>
        <dbReference type="EC" id="6.3.5.1"/>
    </reaction>
</comment>
<dbReference type="InterPro" id="IPR036526">
    <property type="entry name" value="C-N_Hydrolase_sf"/>
</dbReference>
<dbReference type="InterPro" id="IPR003010">
    <property type="entry name" value="C-N_Hydrolase"/>
</dbReference>
<accession>A0A1H8VB80</accession>
<keyword evidence="12" id="KW-1185">Reference proteome</keyword>
<feature type="binding site" evidence="7">
    <location>
        <position position="512"/>
    </location>
    <ligand>
        <name>deamido-NAD(+)</name>
        <dbReference type="ChEBI" id="CHEBI:58437"/>
        <note>ligand shared between two neighboring subunits</note>
    </ligand>
</feature>
<dbReference type="UniPathway" id="UPA00253">
    <property type="reaction ID" value="UER00334"/>
</dbReference>
<dbReference type="NCBIfam" id="TIGR00552">
    <property type="entry name" value="nadE"/>
    <property type="match status" value="1"/>
</dbReference>
<dbReference type="GO" id="GO:0004359">
    <property type="term" value="F:glutaminase activity"/>
    <property type="evidence" value="ECO:0007669"/>
    <property type="project" value="InterPro"/>
</dbReference>
<dbReference type="InterPro" id="IPR014729">
    <property type="entry name" value="Rossmann-like_a/b/a_fold"/>
</dbReference>
<comment type="similarity">
    <text evidence="2 7 8">In the C-terminal section; belongs to the NAD synthetase family.</text>
</comment>
<dbReference type="Pfam" id="PF00795">
    <property type="entry name" value="CN_hydrolase"/>
    <property type="match status" value="1"/>
</dbReference>
<dbReference type="FunFam" id="3.40.50.620:FF:000106">
    <property type="entry name" value="Glutamine-dependent NAD(+) synthetase"/>
    <property type="match status" value="1"/>
</dbReference>
<dbReference type="InterPro" id="IPR022310">
    <property type="entry name" value="NAD/GMP_synthase"/>
</dbReference>
<comment type="similarity">
    <text evidence="9">Belongs to the NAD synthetase family.</text>
</comment>
<evidence type="ECO:0000313" key="12">
    <source>
        <dbReference type="Proteomes" id="UP000199657"/>
    </source>
</evidence>
<dbReference type="GO" id="GO:0008795">
    <property type="term" value="F:NAD+ synthase activity"/>
    <property type="evidence" value="ECO:0007669"/>
    <property type="project" value="UniProtKB-UniRule"/>
</dbReference>
<comment type="pathway">
    <text evidence="1 7 8">Cofactor biosynthesis; NAD(+) biosynthesis; NAD(+) from deamido-NAD(+) (L-Gln route): step 1/1.</text>
</comment>
<gene>
    <name evidence="7" type="primary">nadE</name>
    <name evidence="11" type="ORF">SAMN04488052_11125</name>
</gene>
<evidence type="ECO:0000256" key="8">
    <source>
        <dbReference type="PIRNR" id="PIRNR006630"/>
    </source>
</evidence>
<dbReference type="PIRSF" id="PIRSF006630">
    <property type="entry name" value="NADS_GAT"/>
    <property type="match status" value="1"/>
</dbReference>
<feature type="binding site" evidence="7">
    <location>
        <position position="397"/>
    </location>
    <ligand>
        <name>ATP</name>
        <dbReference type="ChEBI" id="CHEBI:30616"/>
    </ligand>
</feature>
<feature type="domain" description="CN hydrolase" evidence="10">
    <location>
        <begin position="5"/>
        <end position="245"/>
    </location>
</feature>
<dbReference type="Pfam" id="PF02540">
    <property type="entry name" value="NAD_synthase"/>
    <property type="match status" value="1"/>
</dbReference>
<evidence type="ECO:0000256" key="3">
    <source>
        <dbReference type="ARBA" id="ARBA00022598"/>
    </source>
</evidence>
<dbReference type="Proteomes" id="UP000199657">
    <property type="component" value="Unassembled WGS sequence"/>
</dbReference>
<keyword evidence="6 7" id="KW-0520">NAD</keyword>
<dbReference type="AlphaFoldDB" id="A0A1H8VB80"/>
<feature type="binding site" evidence="7">
    <location>
        <begin position="290"/>
        <end position="297"/>
    </location>
    <ligand>
        <name>ATP</name>
        <dbReference type="ChEBI" id="CHEBI:30616"/>
    </ligand>
</feature>
<name>A0A1H8VB80_9GAMM</name>
<dbReference type="PROSITE" id="PS50263">
    <property type="entry name" value="CN_HYDROLASE"/>
    <property type="match status" value="1"/>
</dbReference>
<evidence type="ECO:0000256" key="7">
    <source>
        <dbReference type="HAMAP-Rule" id="MF_02090"/>
    </source>
</evidence>
<comment type="caution">
    <text evidence="7">Lacks conserved residue(s) required for the propagation of feature annotation.</text>
</comment>